<feature type="domain" description="SCP" evidence="2">
    <location>
        <begin position="79"/>
        <end position="191"/>
    </location>
</feature>
<dbReference type="STRING" id="1387353.BSF38_05506"/>
<feature type="compositionally biased region" description="Polar residues" evidence="1">
    <location>
        <begin position="95"/>
        <end position="112"/>
    </location>
</feature>
<feature type="region of interest" description="Disordered" evidence="1">
    <location>
        <begin position="95"/>
        <end position="129"/>
    </location>
</feature>
<dbReference type="RefSeq" id="WP_076350221.1">
    <property type="nucleotide sequence ID" value="NZ_CP019082.1"/>
</dbReference>
<evidence type="ECO:0000256" key="1">
    <source>
        <dbReference type="SAM" id="MobiDB-lite"/>
    </source>
</evidence>
<dbReference type="Pfam" id="PF00188">
    <property type="entry name" value="CAP"/>
    <property type="match status" value="1"/>
</dbReference>
<evidence type="ECO:0000313" key="3">
    <source>
        <dbReference type="EMBL" id="APW63919.1"/>
    </source>
</evidence>
<dbReference type="KEGG" id="pbor:BSF38_05506"/>
<name>A0A1U7CYG6_9BACT</name>
<organism evidence="3 4">
    <name type="scientific">Paludisphaera borealis</name>
    <dbReference type="NCBI Taxonomy" id="1387353"/>
    <lineage>
        <taxon>Bacteria</taxon>
        <taxon>Pseudomonadati</taxon>
        <taxon>Planctomycetota</taxon>
        <taxon>Planctomycetia</taxon>
        <taxon>Isosphaerales</taxon>
        <taxon>Isosphaeraceae</taxon>
        <taxon>Paludisphaera</taxon>
    </lineage>
</organism>
<reference evidence="4" key="1">
    <citation type="submission" date="2016-12" db="EMBL/GenBank/DDBJ databases">
        <title>Comparative genomics of four Isosphaeraceae planctomycetes: a common pool of plasmids and glycoside hydrolase genes.</title>
        <authorList>
            <person name="Ivanova A."/>
        </authorList>
    </citation>
    <scope>NUCLEOTIDE SEQUENCE [LARGE SCALE GENOMIC DNA]</scope>
    <source>
        <strain evidence="4">PX4</strain>
    </source>
</reference>
<proteinExistence type="predicted"/>
<dbReference type="PANTHER" id="PTHR31157:SF1">
    <property type="entry name" value="SCP DOMAIN-CONTAINING PROTEIN"/>
    <property type="match status" value="1"/>
</dbReference>
<evidence type="ECO:0000259" key="2">
    <source>
        <dbReference type="Pfam" id="PF00188"/>
    </source>
</evidence>
<dbReference type="Pfam" id="PF13620">
    <property type="entry name" value="CarboxypepD_reg"/>
    <property type="match status" value="1"/>
</dbReference>
<dbReference type="AlphaFoldDB" id="A0A1U7CYG6"/>
<evidence type="ECO:0000313" key="4">
    <source>
        <dbReference type="Proteomes" id="UP000186309"/>
    </source>
</evidence>
<dbReference type="SUPFAM" id="SSF49464">
    <property type="entry name" value="Carboxypeptidase regulatory domain-like"/>
    <property type="match status" value="1"/>
</dbReference>
<dbReference type="Gene3D" id="2.60.40.1120">
    <property type="entry name" value="Carboxypeptidase-like, regulatory domain"/>
    <property type="match status" value="1"/>
</dbReference>
<accession>A0A1U7CYG6</accession>
<dbReference type="InterPro" id="IPR008969">
    <property type="entry name" value="CarboxyPept-like_regulatory"/>
</dbReference>
<dbReference type="PANTHER" id="PTHR31157">
    <property type="entry name" value="SCP DOMAIN-CONTAINING PROTEIN"/>
    <property type="match status" value="1"/>
</dbReference>
<dbReference type="Proteomes" id="UP000186309">
    <property type="component" value="Chromosome"/>
</dbReference>
<dbReference type="InterPro" id="IPR014044">
    <property type="entry name" value="CAP_dom"/>
</dbReference>
<sequence length="404" mass="42145">MARPTSRRSLRFENLEDRQMLSSGGPSSQAQYMLQLINMARTNPQAAAQWVSNNVTPEVTSTLKHYNVDVNAVKQTIANSNPLPPVAWNSNLASAAQGHSQDMADNQYQSHTGSDGSSSDDRIKSAGYTNANSSGENAYAYAGSVDNAMEAFLYDWGVSDAGHRRNLLQPGVSANDSFRDVGIGIVNTGGKLATGKIGPVIVTQDFGSQPNAQAQLVGVAYSDNDGSQFYTPGEGAGNVRIDAVNLDNGSTASTTTWDSGGYELPLAPGRYKVTASQNNVVIQDVNVTIGTVNVEQDFVLSNPWNGRSLTSAAPAAVRTVAAAAAVAPKAVAVPTAAPASTPTTTAASTTAAPNFAFFAPSDWKGPVSGTPTVQAAKLAPTTVTPTVSYQPALANWTTWKAKSV</sequence>
<dbReference type="SUPFAM" id="SSF55797">
    <property type="entry name" value="PR-1-like"/>
    <property type="match status" value="1"/>
</dbReference>
<keyword evidence="4" id="KW-1185">Reference proteome</keyword>
<dbReference type="InterPro" id="IPR035940">
    <property type="entry name" value="CAP_sf"/>
</dbReference>
<gene>
    <name evidence="3" type="ORF">BSF38_05506</name>
</gene>
<dbReference type="Gene3D" id="3.40.33.10">
    <property type="entry name" value="CAP"/>
    <property type="match status" value="1"/>
</dbReference>
<dbReference type="CDD" id="cd05379">
    <property type="entry name" value="CAP_bacterial"/>
    <property type="match status" value="1"/>
</dbReference>
<dbReference type="EMBL" id="CP019082">
    <property type="protein sequence ID" value="APW63919.1"/>
    <property type="molecule type" value="Genomic_DNA"/>
</dbReference>
<protein>
    <recommendedName>
        <fullName evidence="2">SCP domain-containing protein</fullName>
    </recommendedName>
</protein>